<reference evidence="3" key="1">
    <citation type="submission" date="2020-05" db="EMBL/GenBank/DDBJ databases">
        <title>Mycena genomes resolve the evolution of fungal bioluminescence.</title>
        <authorList>
            <person name="Tsai I.J."/>
        </authorList>
    </citation>
    <scope>NUCLEOTIDE SEQUENCE</scope>
    <source>
        <strain evidence="3">171206Taipei</strain>
    </source>
</reference>
<evidence type="ECO:0000256" key="1">
    <source>
        <dbReference type="SAM" id="Coils"/>
    </source>
</evidence>
<gene>
    <name evidence="3" type="ORF">MIND_00038700</name>
</gene>
<feature type="region of interest" description="Disordered" evidence="2">
    <location>
        <begin position="351"/>
        <end position="370"/>
    </location>
</feature>
<keyword evidence="4" id="KW-1185">Reference proteome</keyword>
<evidence type="ECO:0000313" key="4">
    <source>
        <dbReference type="Proteomes" id="UP000636479"/>
    </source>
</evidence>
<dbReference type="EMBL" id="JACAZF010000001">
    <property type="protein sequence ID" value="KAF7315243.1"/>
    <property type="molecule type" value="Genomic_DNA"/>
</dbReference>
<comment type="caution">
    <text evidence="3">The sequence shown here is derived from an EMBL/GenBank/DDBJ whole genome shotgun (WGS) entry which is preliminary data.</text>
</comment>
<protein>
    <submittedName>
        <fullName evidence="3">Uncharacterized protein</fullName>
    </submittedName>
</protein>
<keyword evidence="1" id="KW-0175">Coiled coil</keyword>
<evidence type="ECO:0000256" key="2">
    <source>
        <dbReference type="SAM" id="MobiDB-lite"/>
    </source>
</evidence>
<dbReference type="Proteomes" id="UP000636479">
    <property type="component" value="Unassembled WGS sequence"/>
</dbReference>
<feature type="compositionally biased region" description="Polar residues" evidence="2">
    <location>
        <begin position="354"/>
        <end position="369"/>
    </location>
</feature>
<accession>A0A8H6WHM5</accession>
<proteinExistence type="predicted"/>
<organism evidence="3 4">
    <name type="scientific">Mycena indigotica</name>
    <dbReference type="NCBI Taxonomy" id="2126181"/>
    <lineage>
        <taxon>Eukaryota</taxon>
        <taxon>Fungi</taxon>
        <taxon>Dikarya</taxon>
        <taxon>Basidiomycota</taxon>
        <taxon>Agaricomycotina</taxon>
        <taxon>Agaricomycetes</taxon>
        <taxon>Agaricomycetidae</taxon>
        <taxon>Agaricales</taxon>
        <taxon>Marasmiineae</taxon>
        <taxon>Mycenaceae</taxon>
        <taxon>Mycena</taxon>
    </lineage>
</organism>
<sequence>MSDRDLPPLPIQPPQSQVAESSRRHSTRSKDKASIGREIAHMLNLERRDHNETQRELERVREQLRLQTLLTEEARTQVAEATTRLKHVNAERLIAVREAVRLNESLNLYRFQLESAQNEISRAQSVFDIVEKERYKAEALSAKSRTVARRLHEQQKIYNAREEGRRQGLQEGLEAGRLHVLTSEADGLSDLGDLLDDQDFEGGEVNAGPAELEDLFYTPNPSRNGTSIRDSRFSQALNGTEANRISSATPDPVPVPPPVVVAPPTPEPLPILAPETNANIRPQGQGDFHPTPVHNYPPHALSQHSQIPPDGYIPVVGPEPNALPDIPPPHEFIRQSVIEEPTVSPAAFARALSPGSQRSRSVAANSMRPTHSVAGSVRSVKMPTPRTSTNIHDIELEAQQNLGNFLPRSSISSSHPGSINIGVVPASPESRTASQMFVGSPSIGEKLFGLPTFREEVPAEPGVIFGHVLDPIEGQPH</sequence>
<evidence type="ECO:0000313" key="3">
    <source>
        <dbReference type="EMBL" id="KAF7315243.1"/>
    </source>
</evidence>
<feature type="coiled-coil region" evidence="1">
    <location>
        <begin position="43"/>
        <end position="133"/>
    </location>
</feature>
<dbReference type="GeneID" id="59339872"/>
<dbReference type="RefSeq" id="XP_037225266.1">
    <property type="nucleotide sequence ID" value="XM_037357356.1"/>
</dbReference>
<dbReference type="AlphaFoldDB" id="A0A8H6WHM5"/>
<feature type="region of interest" description="Disordered" evidence="2">
    <location>
        <begin position="1"/>
        <end position="36"/>
    </location>
</feature>
<dbReference type="OrthoDB" id="3008370at2759"/>
<name>A0A8H6WHM5_9AGAR</name>